<name>A0ABQ7Z2Y3_BRANA</name>
<proteinExistence type="inferred from homology"/>
<evidence type="ECO:0000256" key="4">
    <source>
        <dbReference type="ARBA" id="ARBA00022821"/>
    </source>
</evidence>
<comment type="caution">
    <text evidence="8">The sequence shown here is derived from an EMBL/GenBank/DDBJ whole genome shotgun (WGS) entry which is preliminary data.</text>
</comment>
<dbReference type="EMBL" id="JAGKQM010000016">
    <property type="protein sequence ID" value="KAH0874553.1"/>
    <property type="molecule type" value="Genomic_DNA"/>
</dbReference>
<evidence type="ECO:0000256" key="6">
    <source>
        <dbReference type="SAM" id="MobiDB-lite"/>
    </source>
</evidence>
<evidence type="ECO:0000313" key="7">
    <source>
        <dbReference type="EMBL" id="KAH0874553.1"/>
    </source>
</evidence>
<keyword evidence="3" id="KW-0295">Fungicide</keyword>
<comment type="similarity">
    <text evidence="1">Belongs to the DEFL family.</text>
</comment>
<evidence type="ECO:0000256" key="1">
    <source>
        <dbReference type="ARBA" id="ARBA00006722"/>
    </source>
</evidence>
<organism evidence="8 9">
    <name type="scientific">Brassica napus</name>
    <name type="common">Rape</name>
    <dbReference type="NCBI Taxonomy" id="3708"/>
    <lineage>
        <taxon>Eukaryota</taxon>
        <taxon>Viridiplantae</taxon>
        <taxon>Streptophyta</taxon>
        <taxon>Embryophyta</taxon>
        <taxon>Tracheophyta</taxon>
        <taxon>Spermatophyta</taxon>
        <taxon>Magnoliopsida</taxon>
        <taxon>eudicotyledons</taxon>
        <taxon>Gunneridae</taxon>
        <taxon>Pentapetalae</taxon>
        <taxon>rosids</taxon>
        <taxon>malvids</taxon>
        <taxon>Brassicales</taxon>
        <taxon>Brassicaceae</taxon>
        <taxon>Brassiceae</taxon>
        <taxon>Brassica</taxon>
    </lineage>
</organism>
<feature type="region of interest" description="Disordered" evidence="6">
    <location>
        <begin position="1"/>
        <end position="22"/>
    </location>
</feature>
<dbReference type="Pfam" id="PF25052">
    <property type="entry name" value="AtDEF-like"/>
    <property type="match status" value="1"/>
</dbReference>
<reference evidence="8 9" key="1">
    <citation type="submission" date="2021-05" db="EMBL/GenBank/DDBJ databases">
        <title>Genome Assembly of Synthetic Allotetraploid Brassica napus Reveals Homoeologous Exchanges between Subgenomes.</title>
        <authorList>
            <person name="Davis J.T."/>
        </authorList>
    </citation>
    <scope>NUCLEOTIDE SEQUENCE [LARGE SCALE GENOMIC DNA]</scope>
    <source>
        <strain evidence="9">cv. Da-Ae</strain>
        <tissue evidence="8">Seedling</tissue>
    </source>
</reference>
<dbReference type="InterPro" id="IPR010851">
    <property type="entry name" value="DEFL"/>
</dbReference>
<evidence type="ECO:0000256" key="2">
    <source>
        <dbReference type="ARBA" id="ARBA00022529"/>
    </source>
</evidence>
<accession>A0ABQ7Z2Y3</accession>
<dbReference type="EMBL" id="JAGKQM010000016">
    <property type="protein sequence ID" value="KAH0874560.1"/>
    <property type="molecule type" value="Genomic_DNA"/>
</dbReference>
<dbReference type="Proteomes" id="UP000824890">
    <property type="component" value="Unassembled WGS sequence"/>
</dbReference>
<evidence type="ECO:0000313" key="8">
    <source>
        <dbReference type="EMBL" id="KAH0874560.1"/>
    </source>
</evidence>
<keyword evidence="9" id="KW-1185">Reference proteome</keyword>
<keyword evidence="2" id="KW-0929">Antimicrobial</keyword>
<sequence length="137" mass="15720">MDGDGHLILNPKKTSSQKKSDTKKAMSAQKIQLASLILAFVLLFAQSTAKCHYRFPPSGPCKKMDDCKNACTMRDEDPTFLLCLVKGKVTHFKERLKHFYLGQRSDFAFEFIVINKRKQLHLVSWCARSPRSSRRLL</sequence>
<evidence type="ECO:0000256" key="3">
    <source>
        <dbReference type="ARBA" id="ARBA00022577"/>
    </source>
</evidence>
<keyword evidence="4" id="KW-0611">Plant defense</keyword>
<gene>
    <name evidence="7" type="ORF">HID58_071915</name>
    <name evidence="8" type="ORF">HID58_071922</name>
</gene>
<evidence type="ECO:0000313" key="9">
    <source>
        <dbReference type="Proteomes" id="UP000824890"/>
    </source>
</evidence>
<protein>
    <submittedName>
        <fullName evidence="8">Uncharacterized protein</fullName>
    </submittedName>
</protein>
<keyword evidence="5" id="KW-1015">Disulfide bond</keyword>
<evidence type="ECO:0000256" key="5">
    <source>
        <dbReference type="ARBA" id="ARBA00023157"/>
    </source>
</evidence>